<keyword evidence="1" id="KW-0810">Translation regulation</keyword>
<feature type="compositionally biased region" description="Basic and acidic residues" evidence="3">
    <location>
        <begin position="33"/>
        <end position="56"/>
    </location>
</feature>
<evidence type="ECO:0000313" key="5">
    <source>
        <dbReference type="EMBL" id="JAS67489.1"/>
    </source>
</evidence>
<feature type="compositionally biased region" description="Basic and acidic residues" evidence="3">
    <location>
        <begin position="95"/>
        <end position="117"/>
    </location>
</feature>
<evidence type="ECO:0000256" key="3">
    <source>
        <dbReference type="SAM" id="MobiDB-lite"/>
    </source>
</evidence>
<evidence type="ECO:0000256" key="1">
    <source>
        <dbReference type="ARBA" id="ARBA00022845"/>
    </source>
</evidence>
<feature type="domain" description="Hyaluronan/mRNA-binding protein" evidence="4">
    <location>
        <begin position="176"/>
        <end position="298"/>
    </location>
</feature>
<feature type="region of interest" description="Disordered" evidence="3">
    <location>
        <begin position="586"/>
        <end position="689"/>
    </location>
</feature>
<evidence type="ECO:0000259" key="4">
    <source>
        <dbReference type="SMART" id="SM01233"/>
    </source>
</evidence>
<dbReference type="GO" id="GO:0005634">
    <property type="term" value="C:nucleus"/>
    <property type="evidence" value="ECO:0007669"/>
    <property type="project" value="TreeGrafter"/>
</dbReference>
<feature type="compositionally biased region" description="Basic and acidic residues" evidence="3">
    <location>
        <begin position="172"/>
        <end position="200"/>
    </location>
</feature>
<reference evidence="5" key="1">
    <citation type="submission" date="2015-11" db="EMBL/GenBank/DDBJ databases">
        <title>De novo transcriptome assembly of four potential Pierce s Disease insect vectors from Arizona vineyards.</title>
        <authorList>
            <person name="Tassone E.E."/>
        </authorList>
    </citation>
    <scope>NUCLEOTIDE SEQUENCE</scope>
</reference>
<dbReference type="AlphaFoldDB" id="A0A1B6GYK0"/>
<feature type="region of interest" description="Disordered" evidence="3">
    <location>
        <begin position="554"/>
        <end position="573"/>
    </location>
</feature>
<organism evidence="5">
    <name type="scientific">Cuerna arida</name>
    <dbReference type="NCBI Taxonomy" id="1464854"/>
    <lineage>
        <taxon>Eukaryota</taxon>
        <taxon>Metazoa</taxon>
        <taxon>Ecdysozoa</taxon>
        <taxon>Arthropoda</taxon>
        <taxon>Hexapoda</taxon>
        <taxon>Insecta</taxon>
        <taxon>Pterygota</taxon>
        <taxon>Neoptera</taxon>
        <taxon>Paraneoptera</taxon>
        <taxon>Hemiptera</taxon>
        <taxon>Auchenorrhyncha</taxon>
        <taxon>Membracoidea</taxon>
        <taxon>Cicadellidae</taxon>
        <taxon>Cicadellinae</taxon>
        <taxon>Proconiini</taxon>
        <taxon>Cuerna</taxon>
    </lineage>
</organism>
<dbReference type="EMBL" id="GECZ01002280">
    <property type="protein sequence ID" value="JAS67489.1"/>
    <property type="molecule type" value="Transcribed_RNA"/>
</dbReference>
<feature type="compositionally biased region" description="Basic and acidic residues" evidence="3">
    <location>
        <begin position="267"/>
        <end position="280"/>
    </location>
</feature>
<dbReference type="PANTHER" id="PTHR12299">
    <property type="entry name" value="HYALURONIC ACID-BINDING PROTEIN 4"/>
    <property type="match status" value="1"/>
</dbReference>
<accession>A0A1B6GYK0</accession>
<dbReference type="InterPro" id="IPR006861">
    <property type="entry name" value="HABP4_PAIRBP1-bd"/>
</dbReference>
<protein>
    <recommendedName>
        <fullName evidence="4">Hyaluronan/mRNA-binding protein domain-containing protein</fullName>
    </recommendedName>
</protein>
<feature type="compositionally biased region" description="Basic and acidic residues" evidence="3">
    <location>
        <begin position="124"/>
        <end position="150"/>
    </location>
</feature>
<feature type="compositionally biased region" description="Basic and acidic residues" evidence="3">
    <location>
        <begin position="77"/>
        <end position="87"/>
    </location>
</feature>
<feature type="compositionally biased region" description="Acidic residues" evidence="3">
    <location>
        <begin position="557"/>
        <end position="573"/>
    </location>
</feature>
<proteinExistence type="inferred from homology"/>
<comment type="similarity">
    <text evidence="2">Belongs to the SERBP1-HABP4 family.</text>
</comment>
<dbReference type="Pfam" id="PF04774">
    <property type="entry name" value="HABP4_PAI-RBP1"/>
    <property type="match status" value="1"/>
</dbReference>
<feature type="compositionally biased region" description="Acidic residues" evidence="3">
    <location>
        <begin position="651"/>
        <end position="672"/>
    </location>
</feature>
<feature type="region of interest" description="Disordered" evidence="3">
    <location>
        <begin position="458"/>
        <end position="478"/>
    </location>
</feature>
<dbReference type="GO" id="GO:0003723">
    <property type="term" value="F:RNA binding"/>
    <property type="evidence" value="ECO:0007669"/>
    <property type="project" value="InterPro"/>
</dbReference>
<dbReference type="PANTHER" id="PTHR12299:SF17">
    <property type="entry name" value="AT19571P-RELATED"/>
    <property type="match status" value="1"/>
</dbReference>
<feature type="compositionally biased region" description="Acidic residues" evidence="3">
    <location>
        <begin position="613"/>
        <end position="635"/>
    </location>
</feature>
<dbReference type="InterPro" id="IPR032381">
    <property type="entry name" value="IHABP4_N"/>
</dbReference>
<evidence type="ECO:0000256" key="2">
    <source>
        <dbReference type="ARBA" id="ARBA00035118"/>
    </source>
</evidence>
<feature type="region of interest" description="Disordered" evidence="3">
    <location>
        <begin position="33"/>
        <end position="398"/>
    </location>
</feature>
<sequence length="689" mass="77886">MENLYGIGITNRYQLFLNEDEDPLEVLKVQEQEKELKKKTKLSEKENKGKQQEAKGKPVNVRKGIKETQNIKSQDQQQHKAKEENVKVKGPARVVSDRKFNNENREERNNQRNRSEKPVGPGGDFHREDRGGERKFERRSDGEGPREGGRGRPLGTGRGMGRGRGRGGRGGFDGRGKREFDRQSGSDKTGIKAVDKRDGAGAHNWGSHRDAIDDLDTINRQTDDSGEWGEKTDNEVSGNDTSTEMKETTEGQNGVDAEEGETPAQVEEERKELTLDEWKALKGNRSKPQYNLRKAGEGEDLSQWKKMYALQKKKEEEEEEEEEDQEEEEEDDGNEEKEDGDGEDDDDKEDEDEADEDFKKKRSSIFSKYTSEEDDENQEVSLSRGKLKEKKPSSDSLLSQSRKKYLYAILEKLRKEDKVLKKEKYAFKSLKKVVEEEDGDESEEVFVHSIKTEIAEEDEVEKEELVSEDDIEEQEEDETTGVALKFGVGVALVFVAHVVLIRKWSEGDGVDLIQATEEVPESADVPPSYVMRRQTLLPTEVLEETPVITHSQVAEAEYSEGEHEDEEAEEDIDEVTFVKQTYEDLKAAYSQVTPEESEAEPTEETSLKSNEEGATESEPEASETEEEDEEEELKEDDPLGQWKSDSGPELLAEEVEEVQTGSETEEESEGDEVPTGGPMSSEVDEGQGS</sequence>
<feature type="compositionally biased region" description="Gly residues" evidence="3">
    <location>
        <begin position="151"/>
        <end position="160"/>
    </location>
</feature>
<dbReference type="GO" id="GO:0005737">
    <property type="term" value="C:cytoplasm"/>
    <property type="evidence" value="ECO:0007669"/>
    <property type="project" value="TreeGrafter"/>
</dbReference>
<dbReference type="GO" id="GO:0006417">
    <property type="term" value="P:regulation of translation"/>
    <property type="evidence" value="ECO:0007669"/>
    <property type="project" value="UniProtKB-KW"/>
</dbReference>
<dbReference type="SMART" id="SM01233">
    <property type="entry name" value="HABP4_PAI-RBP1"/>
    <property type="match status" value="1"/>
</dbReference>
<name>A0A1B6GYK0_9HEMI</name>
<feature type="non-terminal residue" evidence="5">
    <location>
        <position position="689"/>
    </location>
</feature>
<dbReference type="Pfam" id="PF16174">
    <property type="entry name" value="IHABP4_N"/>
    <property type="match status" value="1"/>
</dbReference>
<dbReference type="InterPro" id="IPR039764">
    <property type="entry name" value="HABP4/SERBP1-like"/>
</dbReference>
<gene>
    <name evidence="5" type="ORF">g.39846</name>
</gene>
<feature type="compositionally biased region" description="Polar residues" evidence="3">
    <location>
        <begin position="67"/>
        <end position="76"/>
    </location>
</feature>
<feature type="compositionally biased region" description="Acidic residues" evidence="3">
    <location>
        <begin position="316"/>
        <end position="356"/>
    </location>
</feature>